<dbReference type="PANTHER" id="PTHR47313:SF1">
    <property type="entry name" value="RIBOSOMAL RNA LARGE SUBUNIT METHYLTRANSFERASE K_L"/>
    <property type="match status" value="1"/>
</dbReference>
<feature type="domain" description="THUMP" evidence="2">
    <location>
        <begin position="52"/>
        <end position="150"/>
    </location>
</feature>
<protein>
    <submittedName>
        <fullName evidence="3">Ribosomal RNA large subunit methyltransferase L</fullName>
        <ecNumber evidence="3">2.1.1.173</ecNumber>
    </submittedName>
</protein>
<sequence>MITFARELAPWGKLELNRLGYKVLEERKSGIEIEGNIEDAMLLNLKLRCAYCVLMLLSEFECDDERKFYKEIRKIWWERIIPPDEYLSVNSRADDKVVNNTMFVNQLAKDAIVDRIKTKTGRRPDSGPEKDGVVVNIYWYNGKCYVYLNTTGRKLSDRGYRKIPYKAPVQESLAAAVLYAAGYDGTQELILPMCGSGTLAIEAALIAQDRAPGLLRSNYAFMHFNKFDNEIWQMMRKEQRINAEKSSKPVIKASDIDPDAVKAAEKNAKTAGADELIDFNICDFAKTVPESEGAIILMNPEYGMRMGEKRKLESVYKRIGGYLKQCCPGSVGCIFTGNLELAKKIGLRTSRRIVFYNADVECRLLKYELFSGSMQERIKAKLNAGQEEK</sequence>
<dbReference type="SUPFAM" id="SSF53335">
    <property type="entry name" value="S-adenosyl-L-methionine-dependent methyltransferases"/>
    <property type="match status" value="1"/>
</dbReference>
<dbReference type="Pfam" id="PF02926">
    <property type="entry name" value="THUMP"/>
    <property type="match status" value="1"/>
</dbReference>
<evidence type="ECO:0000259" key="2">
    <source>
        <dbReference type="SMART" id="SM00981"/>
    </source>
</evidence>
<dbReference type="Proteomes" id="UP000188273">
    <property type="component" value="Chromosome"/>
</dbReference>
<dbReference type="EMBL" id="CP019633">
    <property type="protein sequence ID" value="AQQ09967.1"/>
    <property type="molecule type" value="Genomic_DNA"/>
</dbReference>
<evidence type="ECO:0000313" key="4">
    <source>
        <dbReference type="Proteomes" id="UP000188273"/>
    </source>
</evidence>
<proteinExistence type="predicted"/>
<gene>
    <name evidence="3" type="primary">rlmL</name>
    <name evidence="3" type="ORF">L21SP3_01788</name>
</gene>
<dbReference type="GO" id="GO:0052915">
    <property type="term" value="F:23S rRNA (guanine(2445)-N(2))-methyltransferase activity"/>
    <property type="evidence" value="ECO:0007669"/>
    <property type="project" value="UniProtKB-EC"/>
</dbReference>
<accession>A0A1Q2HR87</accession>
<name>A0A1Q2HR87_9BACT</name>
<dbReference type="GO" id="GO:0070043">
    <property type="term" value="F:rRNA (guanine-N7-)-methyltransferase activity"/>
    <property type="evidence" value="ECO:0007669"/>
    <property type="project" value="TreeGrafter"/>
</dbReference>
<evidence type="ECO:0000256" key="1">
    <source>
        <dbReference type="ARBA" id="ARBA00022603"/>
    </source>
</evidence>
<evidence type="ECO:0000313" key="3">
    <source>
        <dbReference type="EMBL" id="AQQ09967.1"/>
    </source>
</evidence>
<keyword evidence="1 3" id="KW-0489">Methyltransferase</keyword>
<dbReference type="Pfam" id="PF01170">
    <property type="entry name" value="UPF0020"/>
    <property type="match status" value="1"/>
</dbReference>
<reference evidence="4" key="1">
    <citation type="submission" date="2017-02" db="EMBL/GenBank/DDBJ databases">
        <title>Comparative genomics and description of representatives of a novel lineage of planctomycetes thriving in anoxic sediments.</title>
        <authorList>
            <person name="Spring S."/>
            <person name="Bunk B."/>
            <person name="Sproer C."/>
            <person name="Klenk H.-P."/>
        </authorList>
    </citation>
    <scope>NUCLEOTIDE SEQUENCE [LARGE SCALE GENOMIC DNA]</scope>
    <source>
        <strain evidence="4">L21-RPul-D3</strain>
    </source>
</reference>
<dbReference type="CDD" id="cd11715">
    <property type="entry name" value="THUMP_AdoMetMT"/>
    <property type="match status" value="1"/>
</dbReference>
<dbReference type="AlphaFoldDB" id="A0A1Q2HR87"/>
<dbReference type="Gene3D" id="3.30.2130.30">
    <property type="match status" value="1"/>
</dbReference>
<dbReference type="SMART" id="SM00981">
    <property type="entry name" value="THUMP"/>
    <property type="match status" value="1"/>
</dbReference>
<keyword evidence="3" id="KW-0808">Transferase</keyword>
<keyword evidence="4" id="KW-1185">Reference proteome</keyword>
<dbReference type="Gene3D" id="3.40.50.150">
    <property type="entry name" value="Vaccinia Virus protein VP39"/>
    <property type="match status" value="1"/>
</dbReference>
<dbReference type="KEGG" id="pbu:L21SP3_01788"/>
<dbReference type="PANTHER" id="PTHR47313">
    <property type="entry name" value="RIBOSOMAL RNA LARGE SUBUNIT METHYLTRANSFERASE K/L"/>
    <property type="match status" value="1"/>
</dbReference>
<dbReference type="InterPro" id="IPR004114">
    <property type="entry name" value="THUMP_dom"/>
</dbReference>
<dbReference type="InterPro" id="IPR029063">
    <property type="entry name" value="SAM-dependent_MTases_sf"/>
</dbReference>
<dbReference type="GO" id="GO:0003723">
    <property type="term" value="F:RNA binding"/>
    <property type="evidence" value="ECO:0007669"/>
    <property type="project" value="InterPro"/>
</dbReference>
<dbReference type="InterPro" id="IPR000241">
    <property type="entry name" value="RlmKL-like_Mtase"/>
</dbReference>
<organism evidence="3 4">
    <name type="scientific">Sedimentisphaera cyanobacteriorum</name>
    <dbReference type="NCBI Taxonomy" id="1940790"/>
    <lineage>
        <taxon>Bacteria</taxon>
        <taxon>Pseudomonadati</taxon>
        <taxon>Planctomycetota</taxon>
        <taxon>Phycisphaerae</taxon>
        <taxon>Sedimentisphaerales</taxon>
        <taxon>Sedimentisphaeraceae</taxon>
        <taxon>Sedimentisphaera</taxon>
    </lineage>
</organism>
<dbReference type="STRING" id="1940790.L21SP3_01788"/>
<dbReference type="EC" id="2.1.1.173" evidence="3"/>